<dbReference type="Gene3D" id="1.10.10.10">
    <property type="entry name" value="Winged helix-like DNA-binding domain superfamily/Winged helix DNA-binding domain"/>
    <property type="match status" value="1"/>
</dbReference>
<sequence>MLNPEISSMESVDSQIQGALASADDANARKSGRDNGIQVIARAAAILNALSADPEGLSLGQIATKVALARSTVQRIVQALETEGLVTAGRKGVKLGPALARLGSIARMDVKSLAHPHMKALSNEINETVDLSMLVDNQLLFIDQIVSDRKLRIVSAVGALFPLYCTAHGKAYLATLSDKEVRQIIAGKIRRHTLHTVTDVTALIEQLHAVRRTGFGYDLEEHTEDISAVGTVLEDVSGLHYTLSITVPAARFMRNKDQLTEALGRCRNAIQETLIKARS</sequence>
<protein>
    <submittedName>
        <fullName evidence="6">Transcriptional regulator, IclR family</fullName>
    </submittedName>
</protein>
<keyword evidence="3" id="KW-0804">Transcription</keyword>
<dbReference type="AlphaFoldDB" id="A0A239JI67"/>
<feature type="domain" description="IclR-ED" evidence="5">
    <location>
        <begin position="98"/>
        <end position="279"/>
    </location>
</feature>
<accession>A0A239JI67</accession>
<evidence type="ECO:0000313" key="6">
    <source>
        <dbReference type="EMBL" id="SNT05272.1"/>
    </source>
</evidence>
<dbReference type="PANTHER" id="PTHR30136">
    <property type="entry name" value="HELIX-TURN-HELIX TRANSCRIPTIONAL REGULATOR, ICLR FAMILY"/>
    <property type="match status" value="1"/>
</dbReference>
<dbReference type="InterPro" id="IPR036388">
    <property type="entry name" value="WH-like_DNA-bd_sf"/>
</dbReference>
<dbReference type="GO" id="GO:0003677">
    <property type="term" value="F:DNA binding"/>
    <property type="evidence" value="ECO:0007669"/>
    <property type="project" value="UniProtKB-KW"/>
</dbReference>
<dbReference type="GO" id="GO:0003700">
    <property type="term" value="F:DNA-binding transcription factor activity"/>
    <property type="evidence" value="ECO:0007669"/>
    <property type="project" value="TreeGrafter"/>
</dbReference>
<name>A0A239JI67_9PSED</name>
<proteinExistence type="predicted"/>
<dbReference type="InterPro" id="IPR036390">
    <property type="entry name" value="WH_DNA-bd_sf"/>
</dbReference>
<dbReference type="OrthoDB" id="9807558at2"/>
<evidence type="ECO:0000259" key="4">
    <source>
        <dbReference type="PROSITE" id="PS51077"/>
    </source>
</evidence>
<evidence type="ECO:0000259" key="5">
    <source>
        <dbReference type="PROSITE" id="PS51078"/>
    </source>
</evidence>
<dbReference type="Gene3D" id="3.30.450.40">
    <property type="match status" value="1"/>
</dbReference>
<dbReference type="SMART" id="SM00346">
    <property type="entry name" value="HTH_ICLR"/>
    <property type="match status" value="1"/>
</dbReference>
<dbReference type="InterPro" id="IPR005471">
    <property type="entry name" value="Tscrpt_reg_IclR_N"/>
</dbReference>
<dbReference type="RefSeq" id="WP_052419528.1">
    <property type="nucleotide sequence ID" value="NZ_FZOL01000022.1"/>
</dbReference>
<dbReference type="PROSITE" id="PS51077">
    <property type="entry name" value="HTH_ICLR"/>
    <property type="match status" value="1"/>
</dbReference>
<feature type="domain" description="HTH iclR-type" evidence="4">
    <location>
        <begin position="37"/>
        <end position="97"/>
    </location>
</feature>
<dbReference type="SUPFAM" id="SSF55781">
    <property type="entry name" value="GAF domain-like"/>
    <property type="match status" value="1"/>
</dbReference>
<dbReference type="GO" id="GO:0045892">
    <property type="term" value="P:negative regulation of DNA-templated transcription"/>
    <property type="evidence" value="ECO:0007669"/>
    <property type="project" value="TreeGrafter"/>
</dbReference>
<dbReference type="Pfam" id="PF01614">
    <property type="entry name" value="IclR_C"/>
    <property type="match status" value="1"/>
</dbReference>
<dbReference type="InterPro" id="IPR050707">
    <property type="entry name" value="HTH_MetabolicPath_Reg"/>
</dbReference>
<dbReference type="Proteomes" id="UP000198407">
    <property type="component" value="Unassembled WGS sequence"/>
</dbReference>
<evidence type="ECO:0000256" key="2">
    <source>
        <dbReference type="ARBA" id="ARBA00023125"/>
    </source>
</evidence>
<dbReference type="EMBL" id="FZOL01000022">
    <property type="protein sequence ID" value="SNT05272.1"/>
    <property type="molecule type" value="Genomic_DNA"/>
</dbReference>
<evidence type="ECO:0000256" key="1">
    <source>
        <dbReference type="ARBA" id="ARBA00023015"/>
    </source>
</evidence>
<organism evidence="6 7">
    <name type="scientific">Pseudomonas japonica</name>
    <dbReference type="NCBI Taxonomy" id="256466"/>
    <lineage>
        <taxon>Bacteria</taxon>
        <taxon>Pseudomonadati</taxon>
        <taxon>Pseudomonadota</taxon>
        <taxon>Gammaproteobacteria</taxon>
        <taxon>Pseudomonadales</taxon>
        <taxon>Pseudomonadaceae</taxon>
        <taxon>Pseudomonas</taxon>
    </lineage>
</organism>
<dbReference type="InterPro" id="IPR014757">
    <property type="entry name" value="Tscrpt_reg_IclR_C"/>
</dbReference>
<dbReference type="Pfam" id="PF09339">
    <property type="entry name" value="HTH_IclR"/>
    <property type="match status" value="1"/>
</dbReference>
<keyword evidence="2" id="KW-0238">DNA-binding</keyword>
<dbReference type="InterPro" id="IPR029016">
    <property type="entry name" value="GAF-like_dom_sf"/>
</dbReference>
<dbReference type="STRING" id="1215104.GCA_000730585_01030"/>
<reference evidence="7" key="1">
    <citation type="submission" date="2017-06" db="EMBL/GenBank/DDBJ databases">
        <authorList>
            <person name="Varghese N."/>
            <person name="Submissions S."/>
        </authorList>
    </citation>
    <scope>NUCLEOTIDE SEQUENCE [LARGE SCALE GENOMIC DNA]</scope>
    <source>
        <strain evidence="7">DSM 22348</strain>
    </source>
</reference>
<keyword evidence="1" id="KW-0805">Transcription regulation</keyword>
<evidence type="ECO:0000256" key="3">
    <source>
        <dbReference type="ARBA" id="ARBA00023163"/>
    </source>
</evidence>
<dbReference type="SUPFAM" id="SSF46785">
    <property type="entry name" value="Winged helix' DNA-binding domain"/>
    <property type="match status" value="1"/>
</dbReference>
<dbReference type="PANTHER" id="PTHR30136:SF35">
    <property type="entry name" value="HTH-TYPE TRANSCRIPTIONAL REGULATOR RV1719"/>
    <property type="match status" value="1"/>
</dbReference>
<dbReference type="PROSITE" id="PS51078">
    <property type="entry name" value="ICLR_ED"/>
    <property type="match status" value="1"/>
</dbReference>
<keyword evidence="7" id="KW-1185">Reference proteome</keyword>
<gene>
    <name evidence="6" type="ORF">SAMN05444352_12258</name>
</gene>
<evidence type="ECO:0000313" key="7">
    <source>
        <dbReference type="Proteomes" id="UP000198407"/>
    </source>
</evidence>